<feature type="compositionally biased region" description="Basic residues" evidence="1">
    <location>
        <begin position="100"/>
        <end position="111"/>
    </location>
</feature>
<feature type="region of interest" description="Disordered" evidence="1">
    <location>
        <begin position="90"/>
        <end position="187"/>
    </location>
</feature>
<keyword evidence="3" id="KW-1185">Reference proteome</keyword>
<name>A0A6G1HPV8_9PEZI</name>
<protein>
    <submittedName>
        <fullName evidence="2">Uncharacterized protein</fullName>
    </submittedName>
</protein>
<evidence type="ECO:0000313" key="2">
    <source>
        <dbReference type="EMBL" id="KAF2397941.1"/>
    </source>
</evidence>
<feature type="compositionally biased region" description="Polar residues" evidence="1">
    <location>
        <begin position="170"/>
        <end position="180"/>
    </location>
</feature>
<sequence length="187" mass="21210">MRLYMPAATAGRGLVINSRVGPELVTGCPLVAMPIGKLRRELTLGHRPSALAMACLLRQASSWRRHRATGRSGCGMPARERRCRRSRAIRERSGPWPSRRTARSWRRHRATGRSGFRTPARERRCRSSRAIRERSGPWPSRRTASSWRRHHGTRRSGCGTPARERRGRTSLASTRVSQSGCRRHSRG</sequence>
<evidence type="ECO:0000256" key="1">
    <source>
        <dbReference type="SAM" id="MobiDB-lite"/>
    </source>
</evidence>
<dbReference type="Proteomes" id="UP000799640">
    <property type="component" value="Unassembled WGS sequence"/>
</dbReference>
<reference evidence="2" key="1">
    <citation type="journal article" date="2020" name="Stud. Mycol.">
        <title>101 Dothideomycetes genomes: a test case for predicting lifestyles and emergence of pathogens.</title>
        <authorList>
            <person name="Haridas S."/>
            <person name="Albert R."/>
            <person name="Binder M."/>
            <person name="Bloem J."/>
            <person name="Labutti K."/>
            <person name="Salamov A."/>
            <person name="Andreopoulos B."/>
            <person name="Baker S."/>
            <person name="Barry K."/>
            <person name="Bills G."/>
            <person name="Bluhm B."/>
            <person name="Cannon C."/>
            <person name="Castanera R."/>
            <person name="Culley D."/>
            <person name="Daum C."/>
            <person name="Ezra D."/>
            <person name="Gonzalez J."/>
            <person name="Henrissat B."/>
            <person name="Kuo A."/>
            <person name="Liang C."/>
            <person name="Lipzen A."/>
            <person name="Lutzoni F."/>
            <person name="Magnuson J."/>
            <person name="Mondo S."/>
            <person name="Nolan M."/>
            <person name="Ohm R."/>
            <person name="Pangilinan J."/>
            <person name="Park H.-J."/>
            <person name="Ramirez L."/>
            <person name="Alfaro M."/>
            <person name="Sun H."/>
            <person name="Tritt A."/>
            <person name="Yoshinaga Y."/>
            <person name="Zwiers L.-H."/>
            <person name="Turgeon B."/>
            <person name="Goodwin S."/>
            <person name="Spatafora J."/>
            <person name="Crous P."/>
            <person name="Grigoriev I."/>
        </authorList>
    </citation>
    <scope>NUCLEOTIDE SEQUENCE</scope>
    <source>
        <strain evidence="2">CBS 262.69</strain>
    </source>
</reference>
<gene>
    <name evidence="2" type="ORF">EJ06DRAFT_115633</name>
</gene>
<proteinExistence type="predicted"/>
<organism evidence="2 3">
    <name type="scientific">Trichodelitschia bisporula</name>
    <dbReference type="NCBI Taxonomy" id="703511"/>
    <lineage>
        <taxon>Eukaryota</taxon>
        <taxon>Fungi</taxon>
        <taxon>Dikarya</taxon>
        <taxon>Ascomycota</taxon>
        <taxon>Pezizomycotina</taxon>
        <taxon>Dothideomycetes</taxon>
        <taxon>Dothideomycetes incertae sedis</taxon>
        <taxon>Phaeotrichales</taxon>
        <taxon>Phaeotrichaceae</taxon>
        <taxon>Trichodelitschia</taxon>
    </lineage>
</organism>
<dbReference type="AlphaFoldDB" id="A0A6G1HPV8"/>
<evidence type="ECO:0000313" key="3">
    <source>
        <dbReference type="Proteomes" id="UP000799640"/>
    </source>
</evidence>
<accession>A0A6G1HPV8</accession>
<dbReference type="EMBL" id="ML996701">
    <property type="protein sequence ID" value="KAF2397941.1"/>
    <property type="molecule type" value="Genomic_DNA"/>
</dbReference>